<comment type="caution">
    <text evidence="2">The sequence shown here is derived from an EMBL/GenBank/DDBJ whole genome shotgun (WGS) entry which is preliminary data.</text>
</comment>
<dbReference type="AlphaFoldDB" id="A0A0V1HSP9"/>
<evidence type="ECO:0000313" key="2">
    <source>
        <dbReference type="EMBL" id="KRZ13581.1"/>
    </source>
</evidence>
<reference evidence="2 3" key="1">
    <citation type="submission" date="2015-01" db="EMBL/GenBank/DDBJ databases">
        <title>Evolution of Trichinella species and genotypes.</title>
        <authorList>
            <person name="Korhonen P.K."/>
            <person name="Edoardo P."/>
            <person name="Giuseppe L.R."/>
            <person name="Gasser R.B."/>
        </authorList>
    </citation>
    <scope>NUCLEOTIDE SEQUENCE [LARGE SCALE GENOMIC DNA]</scope>
    <source>
        <strain evidence="2">ISS1029</strain>
    </source>
</reference>
<evidence type="ECO:0000313" key="3">
    <source>
        <dbReference type="Proteomes" id="UP000055024"/>
    </source>
</evidence>
<protein>
    <submittedName>
        <fullName evidence="2">Uncharacterized protein</fullName>
    </submittedName>
</protein>
<keyword evidence="1" id="KW-0472">Membrane</keyword>
<dbReference type="Proteomes" id="UP000055024">
    <property type="component" value="Unassembled WGS sequence"/>
</dbReference>
<sequence length="91" mass="10504">MADEASTAFPYGFSHAEFLDNKISFQEHADLLWNSARSKDICSMNWSMICVMLVMLFLRNSDVRVVKAKFLALRKNESRDMPKNSAITKQR</sequence>
<organism evidence="2 3">
    <name type="scientific">Trichinella zimbabwensis</name>
    <dbReference type="NCBI Taxonomy" id="268475"/>
    <lineage>
        <taxon>Eukaryota</taxon>
        <taxon>Metazoa</taxon>
        <taxon>Ecdysozoa</taxon>
        <taxon>Nematoda</taxon>
        <taxon>Enoplea</taxon>
        <taxon>Dorylaimia</taxon>
        <taxon>Trichinellida</taxon>
        <taxon>Trichinellidae</taxon>
        <taxon>Trichinella</taxon>
    </lineage>
</organism>
<proteinExistence type="predicted"/>
<feature type="transmembrane region" description="Helical" evidence="1">
    <location>
        <begin position="41"/>
        <end position="58"/>
    </location>
</feature>
<keyword evidence="1" id="KW-0812">Transmembrane</keyword>
<gene>
    <name evidence="2" type="ORF">T11_16387</name>
</gene>
<name>A0A0V1HSP9_9BILA</name>
<keyword evidence="3" id="KW-1185">Reference proteome</keyword>
<keyword evidence="1" id="KW-1133">Transmembrane helix</keyword>
<accession>A0A0V1HSP9</accession>
<evidence type="ECO:0000256" key="1">
    <source>
        <dbReference type="SAM" id="Phobius"/>
    </source>
</evidence>
<dbReference type="EMBL" id="JYDP01000031">
    <property type="protein sequence ID" value="KRZ13581.1"/>
    <property type="molecule type" value="Genomic_DNA"/>
</dbReference>